<dbReference type="PANTHER" id="PTHR45642:SF67">
    <property type="entry name" value="GDSL-LIKE LIPASE_ACYLHYDROLASE FAMILY PROTEIN, EXPRESSED"/>
    <property type="match status" value="1"/>
</dbReference>
<keyword evidence="3" id="KW-1185">Reference proteome</keyword>
<protein>
    <submittedName>
        <fullName evidence="2">GDSL esterase/lipase</fullName>
    </submittedName>
</protein>
<evidence type="ECO:0000313" key="2">
    <source>
        <dbReference type="EMBL" id="KAK1299143.1"/>
    </source>
</evidence>
<gene>
    <name evidence="2" type="ORF">QJS10_CPB14g01232</name>
</gene>
<evidence type="ECO:0000256" key="1">
    <source>
        <dbReference type="SAM" id="MobiDB-lite"/>
    </source>
</evidence>
<name>A0AAV9DCY7_ACOCL</name>
<dbReference type="Gene3D" id="3.40.50.1110">
    <property type="entry name" value="SGNH hydrolase"/>
    <property type="match status" value="1"/>
</dbReference>
<dbReference type="Proteomes" id="UP001180020">
    <property type="component" value="Unassembled WGS sequence"/>
</dbReference>
<feature type="region of interest" description="Disordered" evidence="1">
    <location>
        <begin position="142"/>
        <end position="231"/>
    </location>
</feature>
<dbReference type="AlphaFoldDB" id="A0AAV9DCY7"/>
<comment type="caution">
    <text evidence="2">The sequence shown here is derived from an EMBL/GenBank/DDBJ whole genome shotgun (WGS) entry which is preliminary data.</text>
</comment>
<sequence>MLQVITTPPSPLPEESIAAAAAREDSGRSYAQRGSSSISSFYAPNHHNPADSGFFEGRKACCGTGTIETSLLCNPHSPGTCANATGFVFWDSVHPSEAANNLLAAQEVGSQGRWPKQVLVVEDGGRSRREGCSMETMCVPLPQEAMQPPPPPPPQFPQPLPPSPLKRGRGHPPKQKPTRLPPTVPPNQVIAAPGTILEGPPSMGSSIQKRPLDALPSTKGGFFGGGSTPCV</sequence>
<dbReference type="InterPro" id="IPR050592">
    <property type="entry name" value="GDSL_lipolytic_enzyme"/>
</dbReference>
<dbReference type="PANTHER" id="PTHR45642">
    <property type="entry name" value="GDSL ESTERASE/LIPASE EXL3"/>
    <property type="match status" value="1"/>
</dbReference>
<reference evidence="2" key="2">
    <citation type="submission" date="2023-06" db="EMBL/GenBank/DDBJ databases">
        <authorList>
            <person name="Ma L."/>
            <person name="Liu K.-W."/>
            <person name="Li Z."/>
            <person name="Hsiao Y.-Y."/>
            <person name="Qi Y."/>
            <person name="Fu T."/>
            <person name="Tang G."/>
            <person name="Zhang D."/>
            <person name="Sun W.-H."/>
            <person name="Liu D.-K."/>
            <person name="Li Y."/>
            <person name="Chen G.-Z."/>
            <person name="Liu X.-D."/>
            <person name="Liao X.-Y."/>
            <person name="Jiang Y.-T."/>
            <person name="Yu X."/>
            <person name="Hao Y."/>
            <person name="Huang J."/>
            <person name="Zhao X.-W."/>
            <person name="Ke S."/>
            <person name="Chen Y.-Y."/>
            <person name="Wu W.-L."/>
            <person name="Hsu J.-L."/>
            <person name="Lin Y.-F."/>
            <person name="Huang M.-D."/>
            <person name="Li C.-Y."/>
            <person name="Huang L."/>
            <person name="Wang Z.-W."/>
            <person name="Zhao X."/>
            <person name="Zhong W.-Y."/>
            <person name="Peng D.-H."/>
            <person name="Ahmad S."/>
            <person name="Lan S."/>
            <person name="Zhang J.-S."/>
            <person name="Tsai W.-C."/>
            <person name="Van De Peer Y."/>
            <person name="Liu Z.-J."/>
        </authorList>
    </citation>
    <scope>NUCLEOTIDE SEQUENCE</scope>
    <source>
        <strain evidence="2">CP</strain>
        <tissue evidence="2">Leaves</tissue>
    </source>
</reference>
<feature type="compositionally biased region" description="Gly residues" evidence="1">
    <location>
        <begin position="221"/>
        <end position="231"/>
    </location>
</feature>
<dbReference type="EMBL" id="JAUJYO010000014">
    <property type="protein sequence ID" value="KAK1299143.1"/>
    <property type="molecule type" value="Genomic_DNA"/>
</dbReference>
<proteinExistence type="predicted"/>
<feature type="compositionally biased region" description="Basic residues" evidence="1">
    <location>
        <begin position="166"/>
        <end position="177"/>
    </location>
</feature>
<dbReference type="InterPro" id="IPR036514">
    <property type="entry name" value="SGNH_hydro_sf"/>
</dbReference>
<evidence type="ECO:0000313" key="3">
    <source>
        <dbReference type="Proteomes" id="UP001180020"/>
    </source>
</evidence>
<accession>A0AAV9DCY7</accession>
<organism evidence="2 3">
    <name type="scientific">Acorus calamus</name>
    <name type="common">Sweet flag</name>
    <dbReference type="NCBI Taxonomy" id="4465"/>
    <lineage>
        <taxon>Eukaryota</taxon>
        <taxon>Viridiplantae</taxon>
        <taxon>Streptophyta</taxon>
        <taxon>Embryophyta</taxon>
        <taxon>Tracheophyta</taxon>
        <taxon>Spermatophyta</taxon>
        <taxon>Magnoliopsida</taxon>
        <taxon>Liliopsida</taxon>
        <taxon>Acoraceae</taxon>
        <taxon>Acorus</taxon>
    </lineage>
</organism>
<reference evidence="2" key="1">
    <citation type="journal article" date="2023" name="Nat. Commun.">
        <title>Diploid and tetraploid genomes of Acorus and the evolution of monocots.</title>
        <authorList>
            <person name="Ma L."/>
            <person name="Liu K.W."/>
            <person name="Li Z."/>
            <person name="Hsiao Y.Y."/>
            <person name="Qi Y."/>
            <person name="Fu T."/>
            <person name="Tang G.D."/>
            <person name="Zhang D."/>
            <person name="Sun W.H."/>
            <person name="Liu D.K."/>
            <person name="Li Y."/>
            <person name="Chen G.Z."/>
            <person name="Liu X.D."/>
            <person name="Liao X.Y."/>
            <person name="Jiang Y.T."/>
            <person name="Yu X."/>
            <person name="Hao Y."/>
            <person name="Huang J."/>
            <person name="Zhao X.W."/>
            <person name="Ke S."/>
            <person name="Chen Y.Y."/>
            <person name="Wu W.L."/>
            <person name="Hsu J.L."/>
            <person name="Lin Y.F."/>
            <person name="Huang M.D."/>
            <person name="Li C.Y."/>
            <person name="Huang L."/>
            <person name="Wang Z.W."/>
            <person name="Zhao X."/>
            <person name="Zhong W.Y."/>
            <person name="Peng D.H."/>
            <person name="Ahmad S."/>
            <person name="Lan S."/>
            <person name="Zhang J.S."/>
            <person name="Tsai W.C."/>
            <person name="Van de Peer Y."/>
            <person name="Liu Z.J."/>
        </authorList>
    </citation>
    <scope>NUCLEOTIDE SEQUENCE</scope>
    <source>
        <strain evidence="2">CP</strain>
    </source>
</reference>
<feature type="compositionally biased region" description="Pro residues" evidence="1">
    <location>
        <begin position="147"/>
        <end position="164"/>
    </location>
</feature>